<reference evidence="2" key="1">
    <citation type="journal article" date="2019" name="Nat. Commun.">
        <title>Expansion of phycobilisome linker gene families in mesophilic red algae.</title>
        <authorList>
            <person name="Lee J."/>
            <person name="Kim D."/>
            <person name="Bhattacharya D."/>
            <person name="Yoon H.S."/>
        </authorList>
    </citation>
    <scope>NUCLEOTIDE SEQUENCE [LARGE SCALE GENOMIC DNA]</scope>
    <source>
        <strain evidence="2">CCMP 1328</strain>
    </source>
</reference>
<dbReference type="AlphaFoldDB" id="A0A5J4YQK2"/>
<evidence type="ECO:0000313" key="1">
    <source>
        <dbReference type="EMBL" id="KAA8493270.1"/>
    </source>
</evidence>
<keyword evidence="2" id="KW-1185">Reference proteome</keyword>
<accession>A0A5J4YQK2</accession>
<name>A0A5J4YQK2_PORPP</name>
<dbReference type="Proteomes" id="UP000324585">
    <property type="component" value="Unassembled WGS sequence"/>
</dbReference>
<evidence type="ECO:0000313" key="2">
    <source>
        <dbReference type="Proteomes" id="UP000324585"/>
    </source>
</evidence>
<organism evidence="1 2">
    <name type="scientific">Porphyridium purpureum</name>
    <name type="common">Red alga</name>
    <name type="synonym">Porphyridium cruentum</name>
    <dbReference type="NCBI Taxonomy" id="35688"/>
    <lineage>
        <taxon>Eukaryota</taxon>
        <taxon>Rhodophyta</taxon>
        <taxon>Bangiophyceae</taxon>
        <taxon>Porphyridiales</taxon>
        <taxon>Porphyridiaceae</taxon>
        <taxon>Porphyridium</taxon>
    </lineage>
</organism>
<dbReference type="EMBL" id="VRMN01000007">
    <property type="protein sequence ID" value="KAA8493270.1"/>
    <property type="molecule type" value="Genomic_DNA"/>
</dbReference>
<gene>
    <name evidence="1" type="ORF">FVE85_8715</name>
</gene>
<protein>
    <submittedName>
        <fullName evidence="1">Uncharacterized protein</fullName>
    </submittedName>
</protein>
<proteinExistence type="predicted"/>
<sequence length="125" mass="13900">MFLAYSCTKVRCRCSCNPPARVRSIRTARASGSGLLKPVQEYFPRLLEHVEVQAAILCVVPEEPDNEATKITSTCATPMASRAKSIYRNGRCSSGTQAHAVWQYRASEHFGWPDHRSDGRSARCP</sequence>
<comment type="caution">
    <text evidence="1">The sequence shown here is derived from an EMBL/GenBank/DDBJ whole genome shotgun (WGS) entry which is preliminary data.</text>
</comment>